<keyword evidence="4 7" id="KW-1133">Transmembrane helix</keyword>
<dbReference type="SUPFAM" id="SSF103473">
    <property type="entry name" value="MFS general substrate transporter"/>
    <property type="match status" value="1"/>
</dbReference>
<name>A0A101MJQ9_PENFR</name>
<keyword evidence="3 7" id="KW-0812">Transmembrane</keyword>
<feature type="region of interest" description="Disordered" evidence="6">
    <location>
        <begin position="80"/>
        <end position="121"/>
    </location>
</feature>
<protein>
    <recommendedName>
        <fullName evidence="8">Major facilitator superfamily (MFS) profile domain-containing protein</fullName>
    </recommendedName>
</protein>
<dbReference type="PROSITE" id="PS50850">
    <property type="entry name" value="MFS"/>
    <property type="match status" value="1"/>
</dbReference>
<feature type="transmembrane region" description="Helical" evidence="7">
    <location>
        <begin position="259"/>
        <end position="284"/>
    </location>
</feature>
<feature type="domain" description="Major facilitator superfamily (MFS) profile" evidence="8">
    <location>
        <begin position="135"/>
        <end position="589"/>
    </location>
</feature>
<accession>A0A101MJQ9</accession>
<feature type="compositionally biased region" description="Low complexity" evidence="6">
    <location>
        <begin position="627"/>
        <end position="646"/>
    </location>
</feature>
<evidence type="ECO:0000256" key="5">
    <source>
        <dbReference type="ARBA" id="ARBA00023136"/>
    </source>
</evidence>
<evidence type="ECO:0000256" key="3">
    <source>
        <dbReference type="ARBA" id="ARBA00022692"/>
    </source>
</evidence>
<dbReference type="Proteomes" id="UP000055045">
    <property type="component" value="Unassembled WGS sequence"/>
</dbReference>
<reference evidence="9 10" key="1">
    <citation type="submission" date="2015-10" db="EMBL/GenBank/DDBJ databases">
        <title>Genome sequencing of Penicillium freii.</title>
        <authorList>
            <person name="Nguyen H.D."/>
            <person name="Visagie C.M."/>
            <person name="Seifert K.A."/>
        </authorList>
    </citation>
    <scope>NUCLEOTIDE SEQUENCE [LARGE SCALE GENOMIC DNA]</scope>
    <source>
        <strain evidence="9 10">DAOM 242723</strain>
    </source>
</reference>
<evidence type="ECO:0000256" key="4">
    <source>
        <dbReference type="ARBA" id="ARBA00022989"/>
    </source>
</evidence>
<evidence type="ECO:0000256" key="6">
    <source>
        <dbReference type="SAM" id="MobiDB-lite"/>
    </source>
</evidence>
<comment type="subcellular location">
    <subcellularLocation>
        <location evidence="1">Membrane</location>
        <topology evidence="1">Multi-pass membrane protein</topology>
    </subcellularLocation>
</comment>
<dbReference type="InterPro" id="IPR036259">
    <property type="entry name" value="MFS_trans_sf"/>
</dbReference>
<evidence type="ECO:0000256" key="2">
    <source>
        <dbReference type="ARBA" id="ARBA00022448"/>
    </source>
</evidence>
<dbReference type="PANTHER" id="PTHR23502:SF150">
    <property type="entry name" value="MAJOR FACILITATOR SUPERFAMILY (MFS) PROFILE DOMAIN-CONTAINING PROTEIN-RELATED"/>
    <property type="match status" value="1"/>
</dbReference>
<feature type="transmembrane region" description="Helical" evidence="7">
    <location>
        <begin position="133"/>
        <end position="154"/>
    </location>
</feature>
<feature type="transmembrane region" description="Helical" evidence="7">
    <location>
        <begin position="537"/>
        <end position="556"/>
    </location>
</feature>
<feature type="transmembrane region" description="Helical" evidence="7">
    <location>
        <begin position="373"/>
        <end position="396"/>
    </location>
</feature>
<evidence type="ECO:0000313" key="9">
    <source>
        <dbReference type="EMBL" id="KUM61804.1"/>
    </source>
</evidence>
<evidence type="ECO:0000313" key="10">
    <source>
        <dbReference type="Proteomes" id="UP000055045"/>
    </source>
</evidence>
<dbReference type="GO" id="GO:0022857">
    <property type="term" value="F:transmembrane transporter activity"/>
    <property type="evidence" value="ECO:0007669"/>
    <property type="project" value="InterPro"/>
</dbReference>
<feature type="transmembrane region" description="Helical" evidence="7">
    <location>
        <begin position="416"/>
        <end position="435"/>
    </location>
</feature>
<dbReference type="InterPro" id="IPR011701">
    <property type="entry name" value="MFS"/>
</dbReference>
<dbReference type="STRING" id="48697.A0A101MJQ9"/>
<dbReference type="Gene3D" id="1.20.1720.10">
    <property type="entry name" value="Multidrug resistance protein D"/>
    <property type="match status" value="1"/>
</dbReference>
<feature type="region of interest" description="Disordered" evidence="6">
    <location>
        <begin position="343"/>
        <end position="363"/>
    </location>
</feature>
<evidence type="ECO:0000259" key="8">
    <source>
        <dbReference type="PROSITE" id="PS50850"/>
    </source>
</evidence>
<dbReference type="AlphaFoldDB" id="A0A101MJQ9"/>
<dbReference type="Pfam" id="PF07690">
    <property type="entry name" value="MFS_1"/>
    <property type="match status" value="1"/>
</dbReference>
<feature type="region of interest" description="Disordered" evidence="6">
    <location>
        <begin position="615"/>
        <end position="646"/>
    </location>
</feature>
<dbReference type="PANTHER" id="PTHR23502">
    <property type="entry name" value="MAJOR FACILITATOR SUPERFAMILY"/>
    <property type="match status" value="1"/>
</dbReference>
<proteinExistence type="predicted"/>
<comment type="caution">
    <text evidence="9">The sequence shown here is derived from an EMBL/GenBank/DDBJ whole genome shotgun (WGS) entry which is preliminary data.</text>
</comment>
<organism evidence="9 10">
    <name type="scientific">Penicillium freii</name>
    <dbReference type="NCBI Taxonomy" id="48697"/>
    <lineage>
        <taxon>Eukaryota</taxon>
        <taxon>Fungi</taxon>
        <taxon>Dikarya</taxon>
        <taxon>Ascomycota</taxon>
        <taxon>Pezizomycotina</taxon>
        <taxon>Eurotiomycetes</taxon>
        <taxon>Eurotiomycetidae</taxon>
        <taxon>Eurotiales</taxon>
        <taxon>Aspergillaceae</taxon>
        <taxon>Penicillium</taxon>
    </lineage>
</organism>
<feature type="compositionally biased region" description="Polar residues" evidence="6">
    <location>
        <begin position="81"/>
        <end position="92"/>
    </location>
</feature>
<feature type="transmembrane region" description="Helical" evidence="7">
    <location>
        <begin position="201"/>
        <end position="218"/>
    </location>
</feature>
<evidence type="ECO:0000256" key="1">
    <source>
        <dbReference type="ARBA" id="ARBA00004141"/>
    </source>
</evidence>
<feature type="transmembrane region" description="Helical" evidence="7">
    <location>
        <begin position="224"/>
        <end position="247"/>
    </location>
</feature>
<keyword evidence="2" id="KW-0813">Transport</keyword>
<dbReference type="EMBL" id="LLXE01000121">
    <property type="protein sequence ID" value="KUM61804.1"/>
    <property type="molecule type" value="Genomic_DNA"/>
</dbReference>
<gene>
    <name evidence="9" type="ORF">ACN42_g5334</name>
</gene>
<feature type="transmembrane region" description="Helical" evidence="7">
    <location>
        <begin position="170"/>
        <end position="189"/>
    </location>
</feature>
<keyword evidence="5 7" id="KW-0472">Membrane</keyword>
<keyword evidence="10" id="KW-1185">Reference proteome</keyword>
<evidence type="ECO:0000256" key="7">
    <source>
        <dbReference type="SAM" id="Phobius"/>
    </source>
</evidence>
<feature type="transmembrane region" description="Helical" evidence="7">
    <location>
        <begin position="562"/>
        <end position="583"/>
    </location>
</feature>
<feature type="compositionally biased region" description="Basic and acidic residues" evidence="6">
    <location>
        <begin position="615"/>
        <end position="626"/>
    </location>
</feature>
<sequence length="646" mass="70351">MVPMTCIVLYPIAEKLLFDPIHSFYLSGVDTVVIPEGSREGNTLTVPGPFEHTPEDHNIRRVDSGYGPGLTEVPAAVPATHASTSDANNVHNQPEAAVESSGLPVTEPHAETTQTVPDDSQPSFSAFSKYEKLFIVVMVTLASFFSPLSGQIYYPVMPTLVRNYHLTPELINLTVTTYMIFQGLAPSFMGTFTDTGGRRPAYIIAFAVYTAANIGLALQNSFAALLVLRCLQSAGSSGTVAFGYGVIADIATTAERGKYIGPMAAGVMVAPALGPVIGGLLAKFLGWRSVFWFLVIVSGGYLVFYVLAMPETARKIVGNGRAVPNEWWRRSVIQWWSKRQTQSDEEGQISAEGSQQQSPHTKRLRFPNPLRSFAILLEWDALIIISYVGIVMFSNIALLTSTPNLFGPLYGFNELQIGLCFLPLGVSSCLGAVLYGKIIDYNYKRTAQKLGFPVDRKKGDDLRNFPIERTRLQTVFPAMAIGVAAFIPYGWVLQQRVHLAAPLVLQFIIGFCFVASLNCLNTLLVDLFPDKPATAASACNFVRCCLGAVGAAVISQMLSGMGWGWCFVFLGLVMGVGMGLLWVENVYGMGWREKRLLKIEQKKLEKEARATEIQVEGKADGREQKDTNVAVADAGVTGGADTRPNQ</sequence>
<feature type="transmembrane region" description="Helical" evidence="7">
    <location>
        <begin position="290"/>
        <end position="308"/>
    </location>
</feature>
<dbReference type="Gene3D" id="1.20.1250.20">
    <property type="entry name" value="MFS general substrate transporter like domains"/>
    <property type="match status" value="1"/>
</dbReference>
<feature type="transmembrane region" description="Helical" evidence="7">
    <location>
        <begin position="503"/>
        <end position="525"/>
    </location>
</feature>
<feature type="transmembrane region" description="Helical" evidence="7">
    <location>
        <begin position="472"/>
        <end position="491"/>
    </location>
</feature>
<dbReference type="FunFam" id="1.20.1720.10:FF:000009">
    <property type="entry name" value="MFS multidrug transporter"/>
    <property type="match status" value="1"/>
</dbReference>
<dbReference type="InterPro" id="IPR020846">
    <property type="entry name" value="MFS_dom"/>
</dbReference>
<dbReference type="GO" id="GO:0005886">
    <property type="term" value="C:plasma membrane"/>
    <property type="evidence" value="ECO:0007669"/>
    <property type="project" value="TreeGrafter"/>
</dbReference>
<feature type="compositionally biased region" description="Polar residues" evidence="6">
    <location>
        <begin position="111"/>
        <end position="121"/>
    </location>
</feature>